<proteinExistence type="inferred from homology"/>
<dbReference type="PANTHER" id="PTHR13267">
    <property type="entry name" value="ZINC FINGER PROTEIN 277"/>
    <property type="match status" value="1"/>
</dbReference>
<organism evidence="7">
    <name type="scientific">Photinus pyralis</name>
    <name type="common">Common eastern firefly</name>
    <name type="synonym">Lampyris pyralis</name>
    <dbReference type="NCBI Taxonomy" id="7054"/>
    <lineage>
        <taxon>Eukaryota</taxon>
        <taxon>Metazoa</taxon>
        <taxon>Ecdysozoa</taxon>
        <taxon>Arthropoda</taxon>
        <taxon>Hexapoda</taxon>
        <taxon>Insecta</taxon>
        <taxon>Pterygota</taxon>
        <taxon>Neoptera</taxon>
        <taxon>Endopterygota</taxon>
        <taxon>Coleoptera</taxon>
        <taxon>Polyphaga</taxon>
        <taxon>Elateriformia</taxon>
        <taxon>Elateroidea</taxon>
        <taxon>Lampyridae</taxon>
        <taxon>Lampyrinae</taxon>
        <taxon>Photinus</taxon>
    </lineage>
</organism>
<keyword evidence="3" id="KW-0862">Zinc</keyword>
<dbReference type="GO" id="GO:0008270">
    <property type="term" value="F:zinc ion binding"/>
    <property type="evidence" value="ECO:0007669"/>
    <property type="project" value="UniProtKB-KW"/>
</dbReference>
<dbReference type="InterPro" id="IPR013087">
    <property type="entry name" value="Znf_C2H2_type"/>
</dbReference>
<keyword evidence="1" id="KW-0479">Metal-binding</keyword>
<dbReference type="PROSITE" id="PS50157">
    <property type="entry name" value="ZINC_FINGER_C2H2_2"/>
    <property type="match status" value="1"/>
</dbReference>
<evidence type="ECO:0000256" key="1">
    <source>
        <dbReference type="ARBA" id="ARBA00022723"/>
    </source>
</evidence>
<evidence type="ECO:0000256" key="4">
    <source>
        <dbReference type="ARBA" id="ARBA00034119"/>
    </source>
</evidence>
<name>A0A1Y1LWQ9_PHOPY</name>
<evidence type="ECO:0000259" key="6">
    <source>
        <dbReference type="PROSITE" id="PS50157"/>
    </source>
</evidence>
<evidence type="ECO:0000256" key="3">
    <source>
        <dbReference type="ARBA" id="ARBA00022833"/>
    </source>
</evidence>
<comment type="similarity">
    <text evidence="4">Belongs to the ZNF277 family.</text>
</comment>
<dbReference type="SUPFAM" id="SSF57667">
    <property type="entry name" value="beta-beta-alpha zinc fingers"/>
    <property type="match status" value="2"/>
</dbReference>
<protein>
    <recommendedName>
        <fullName evidence="6">C2H2-type domain-containing protein</fullName>
    </recommendedName>
</protein>
<dbReference type="AlphaFoldDB" id="A0A1Y1LWQ9"/>
<keyword evidence="2 5" id="KW-0863">Zinc-finger</keyword>
<dbReference type="PANTHER" id="PTHR13267:SF3">
    <property type="entry name" value="ZINC FINGER PROTEIN 277"/>
    <property type="match status" value="1"/>
</dbReference>
<evidence type="ECO:0000256" key="2">
    <source>
        <dbReference type="ARBA" id="ARBA00022771"/>
    </source>
</evidence>
<accession>A0A1Y1LWQ9</accession>
<dbReference type="Gene3D" id="3.30.160.60">
    <property type="entry name" value="Classic Zinc Finger"/>
    <property type="match status" value="1"/>
</dbReference>
<feature type="domain" description="C2H2-type" evidence="6">
    <location>
        <begin position="222"/>
        <end position="251"/>
    </location>
</feature>
<dbReference type="InterPro" id="IPR036236">
    <property type="entry name" value="Znf_C2H2_sf"/>
</dbReference>
<dbReference type="Pfam" id="PF12756">
    <property type="entry name" value="zf-C2H2_2"/>
    <property type="match status" value="2"/>
</dbReference>
<reference evidence="7" key="1">
    <citation type="journal article" date="2016" name="Sci. Rep.">
        <title>Molecular characterization of firefly nuptial gifts: a multi-omics approach sheds light on postcopulatory sexual selection.</title>
        <authorList>
            <person name="Al-Wathiqui N."/>
            <person name="Fallon T.R."/>
            <person name="South A."/>
            <person name="Weng J.K."/>
            <person name="Lewis S.M."/>
        </authorList>
    </citation>
    <scope>NUCLEOTIDE SEQUENCE</scope>
</reference>
<dbReference type="EMBL" id="GEZM01045030">
    <property type="protein sequence ID" value="JAV77964.1"/>
    <property type="molecule type" value="Transcribed_RNA"/>
</dbReference>
<dbReference type="InterPro" id="IPR041661">
    <property type="entry name" value="ZN622/Rei1/Reh1_Znf-C2H2"/>
</dbReference>
<sequence length="408" mass="47977">MVKNFQRQGIQLRRNMSHNLQSIDSGSVRFIVFLGYVRSSRTKMFGPLSFKDSSSQAESNEVAPCLLCPITFNLNTNFPSFLKHIFEEHRVVIEDAQHIANVDSYVDYWRARFNQRPIEEIVPAVEISPSNAKYFVLSTLLKDDKELRHKLKLDAMLERQEFERTDTSFKMSCLFCKLAFEGKRCDYLAHLATDHNVRLGNPHNLVYVDELIEHIGRVLDGLQCLYCEKTFPDRNTLKDHMRKKQHKRINPTNRLYDKYYASNYLEEDCRSPSLNDLSKLGENSDEEYADWKDVDDTITCLYCGHSDKDINKLCLHMSSKHRFNFYDLTKHLDFYQRVKLVNYIRRQIHRLQCISCELTFESADALEGHMQKTGHCCMPSLKVFDQPEFYFPTFENDSFLHHLESIDD</sequence>
<evidence type="ECO:0000313" key="7">
    <source>
        <dbReference type="EMBL" id="JAV77964.1"/>
    </source>
</evidence>
<evidence type="ECO:0000256" key="5">
    <source>
        <dbReference type="PROSITE-ProRule" id="PRU00042"/>
    </source>
</evidence>
<dbReference type="InterPro" id="IPR040048">
    <property type="entry name" value="ZNF277"/>
</dbReference>
<dbReference type="SMART" id="SM00355">
    <property type="entry name" value="ZnF_C2H2"/>
    <property type="match status" value="4"/>
</dbReference>
<dbReference type="PROSITE" id="PS00028">
    <property type="entry name" value="ZINC_FINGER_C2H2_1"/>
    <property type="match status" value="2"/>
</dbReference>